<comment type="caution">
    <text evidence="2">The sequence shown here is derived from an EMBL/GenBank/DDBJ whole genome shotgun (WGS) entry which is preliminary data.</text>
</comment>
<gene>
    <name evidence="2" type="ORF">BN8_00002</name>
</gene>
<dbReference type="eggNOG" id="COG5653">
    <property type="taxonomic scope" value="Bacteria"/>
</dbReference>
<organism evidence="2 3">
    <name type="scientific">Fibrisoma limi BUZ 3</name>
    <dbReference type="NCBI Taxonomy" id="1185876"/>
    <lineage>
        <taxon>Bacteria</taxon>
        <taxon>Pseudomonadati</taxon>
        <taxon>Bacteroidota</taxon>
        <taxon>Cytophagia</taxon>
        <taxon>Cytophagales</taxon>
        <taxon>Spirosomataceae</taxon>
        <taxon>Fibrisoma</taxon>
    </lineage>
</organism>
<name>I2GB25_9BACT</name>
<dbReference type="SUPFAM" id="SSF55729">
    <property type="entry name" value="Acyl-CoA N-acyltransferases (Nat)"/>
    <property type="match status" value="1"/>
</dbReference>
<proteinExistence type="predicted"/>
<evidence type="ECO:0000259" key="1">
    <source>
        <dbReference type="Pfam" id="PF13480"/>
    </source>
</evidence>
<sequence>MAVVLTDQNGGYRAVLPVPLRRKRIAGMRYAWVVHQPVFCQFLSVFATGPALSVEPFYALVCRQFRYGSIFCVKSPAAVWPIAVEVREQFTHTLDLSASYEQLVAGYSADRRLNLRRALAAGWVVEESVDPEPIIDLFREYHADAIDGGVADWAYTIFRNLVVELSRRGLATLQYAVRNGRIEAGALFVQEGDRIIYLFNAASTDGRQGQARTLLLDQLIRRQAGQPLILDFESPDKASITAFYGSFGAVKEPYYSVRWNRLNRVEKLVRRIIRPQTRRRSEKP</sequence>
<dbReference type="Proteomes" id="UP000009309">
    <property type="component" value="Unassembled WGS sequence"/>
</dbReference>
<dbReference type="EMBL" id="CAIT01000001">
    <property type="protein sequence ID" value="CCH51097.1"/>
    <property type="molecule type" value="Genomic_DNA"/>
</dbReference>
<feature type="domain" description="BioF2-like acetyltransferase" evidence="1">
    <location>
        <begin position="126"/>
        <end position="225"/>
    </location>
</feature>
<keyword evidence="3" id="KW-1185">Reference proteome</keyword>
<accession>I2GB25</accession>
<dbReference type="AlphaFoldDB" id="I2GB25"/>
<dbReference type="InterPro" id="IPR016181">
    <property type="entry name" value="Acyl_CoA_acyltransferase"/>
</dbReference>
<protein>
    <recommendedName>
        <fullName evidence="1">BioF2-like acetyltransferase domain-containing protein</fullName>
    </recommendedName>
</protein>
<evidence type="ECO:0000313" key="3">
    <source>
        <dbReference type="Proteomes" id="UP000009309"/>
    </source>
</evidence>
<evidence type="ECO:0000313" key="2">
    <source>
        <dbReference type="EMBL" id="CCH51097.1"/>
    </source>
</evidence>
<dbReference type="STRING" id="1185876.BN8_00002"/>
<dbReference type="Gene3D" id="3.40.630.30">
    <property type="match status" value="1"/>
</dbReference>
<dbReference type="Pfam" id="PF13480">
    <property type="entry name" value="Acetyltransf_6"/>
    <property type="match status" value="1"/>
</dbReference>
<dbReference type="InterPro" id="IPR038740">
    <property type="entry name" value="BioF2-like_GNAT_dom"/>
</dbReference>
<reference evidence="2 3" key="1">
    <citation type="journal article" date="2012" name="J. Bacteriol.">
        <title>Genome Sequence of the Filamentous Bacterium Fibrisoma limi BUZ 3T.</title>
        <authorList>
            <person name="Filippini M."/>
            <person name="Qi W."/>
            <person name="Jaenicke S."/>
            <person name="Goesmann A."/>
            <person name="Smits T.H."/>
            <person name="Bagheri H.C."/>
        </authorList>
    </citation>
    <scope>NUCLEOTIDE SEQUENCE [LARGE SCALE GENOMIC DNA]</scope>
    <source>
        <strain evidence="3">BUZ 3T</strain>
    </source>
</reference>